<dbReference type="SUPFAM" id="SSF51230">
    <property type="entry name" value="Single hybrid motif"/>
    <property type="match status" value="1"/>
</dbReference>
<dbReference type="CDD" id="cd07937">
    <property type="entry name" value="DRE_TIM_PC_TC_5S"/>
    <property type="match status" value="1"/>
</dbReference>
<dbReference type="InterPro" id="IPR003379">
    <property type="entry name" value="Carboxylase_cons_dom"/>
</dbReference>
<dbReference type="GO" id="GO:0005737">
    <property type="term" value="C:cytoplasm"/>
    <property type="evidence" value="ECO:0007669"/>
    <property type="project" value="TreeGrafter"/>
</dbReference>
<dbReference type="Proteomes" id="UP000243180">
    <property type="component" value="Chromosome"/>
</dbReference>
<evidence type="ECO:0000256" key="2">
    <source>
        <dbReference type="SAM" id="MobiDB-lite"/>
    </source>
</evidence>
<evidence type="ECO:0000259" key="3">
    <source>
        <dbReference type="PROSITE" id="PS50968"/>
    </source>
</evidence>
<dbReference type="NCBIfam" id="TIGR01108">
    <property type="entry name" value="oadA"/>
    <property type="match status" value="1"/>
</dbReference>
<dbReference type="InterPro" id="IPR055268">
    <property type="entry name" value="PCB-like"/>
</dbReference>
<dbReference type="GO" id="GO:0008948">
    <property type="term" value="F:oxaloacetate decarboxylase activity"/>
    <property type="evidence" value="ECO:0007669"/>
    <property type="project" value="InterPro"/>
</dbReference>
<dbReference type="Pfam" id="PF00682">
    <property type="entry name" value="HMGL-like"/>
    <property type="match status" value="1"/>
</dbReference>
<dbReference type="InterPro" id="IPR000089">
    <property type="entry name" value="Biotin_lipoyl"/>
</dbReference>
<dbReference type="InParanoid" id="A0A1B4XFT7"/>
<dbReference type="InterPro" id="IPR001882">
    <property type="entry name" value="Biotin_BS"/>
</dbReference>
<reference evidence="5 6" key="1">
    <citation type="submission" date="2015-05" db="EMBL/GenBank/DDBJ databases">
        <title>Complete genome sequence of a sulfur-oxidizing gammaproteobacterium strain HA5.</title>
        <authorList>
            <person name="Miura A."/>
            <person name="Kojima H."/>
            <person name="Fukui M."/>
        </authorList>
    </citation>
    <scope>NUCLEOTIDE SEQUENCE [LARGE SCALE GENOMIC DNA]</scope>
    <source>
        <strain evidence="5 6">HA5</strain>
    </source>
</reference>
<dbReference type="Pfam" id="PF02436">
    <property type="entry name" value="PYC_OADA"/>
    <property type="match status" value="1"/>
</dbReference>
<protein>
    <submittedName>
        <fullName evidence="5">Pyruvate carboxylase subunit B</fullName>
    </submittedName>
</protein>
<dbReference type="GO" id="GO:0006094">
    <property type="term" value="P:gluconeogenesis"/>
    <property type="evidence" value="ECO:0007669"/>
    <property type="project" value="TreeGrafter"/>
</dbReference>
<dbReference type="PANTHER" id="PTHR43778">
    <property type="entry name" value="PYRUVATE CARBOXYLASE"/>
    <property type="match status" value="1"/>
</dbReference>
<feature type="domain" description="Lipoyl-binding" evidence="3">
    <location>
        <begin position="536"/>
        <end position="613"/>
    </location>
</feature>
<evidence type="ECO:0000313" key="5">
    <source>
        <dbReference type="EMBL" id="BAV33674.1"/>
    </source>
</evidence>
<dbReference type="AlphaFoldDB" id="A0A1B4XFT7"/>
<accession>A0A1B4XFT7</accession>
<dbReference type="FunFam" id="2.40.50.100:FF:000003">
    <property type="entry name" value="Acetyl-CoA carboxylase biotin carboxyl carrier protein"/>
    <property type="match status" value="1"/>
</dbReference>
<keyword evidence="5" id="KW-0670">Pyruvate</keyword>
<dbReference type="Gene3D" id="2.40.50.100">
    <property type="match status" value="1"/>
</dbReference>
<dbReference type="Gene3D" id="3.20.20.70">
    <property type="entry name" value="Aldolase class I"/>
    <property type="match status" value="1"/>
</dbReference>
<dbReference type="RefSeq" id="WP_096360505.1">
    <property type="nucleotide sequence ID" value="NZ_AP014879.1"/>
</dbReference>
<organism evidence="5 6">
    <name type="scientific">Sulfuricaulis limicola</name>
    <dbReference type="NCBI Taxonomy" id="1620215"/>
    <lineage>
        <taxon>Bacteria</taxon>
        <taxon>Pseudomonadati</taxon>
        <taxon>Pseudomonadota</taxon>
        <taxon>Gammaproteobacteria</taxon>
        <taxon>Acidiferrobacterales</taxon>
        <taxon>Acidiferrobacteraceae</taxon>
        <taxon>Sulfuricaulis</taxon>
    </lineage>
</organism>
<dbReference type="PROSITE" id="PS00188">
    <property type="entry name" value="BIOTIN"/>
    <property type="match status" value="1"/>
</dbReference>
<dbReference type="KEGG" id="slim:SCL_1363"/>
<dbReference type="NCBIfam" id="NF006761">
    <property type="entry name" value="PRK09282.1"/>
    <property type="match status" value="1"/>
</dbReference>
<dbReference type="PROSITE" id="PS50968">
    <property type="entry name" value="BIOTINYL_LIPOYL"/>
    <property type="match status" value="1"/>
</dbReference>
<dbReference type="GO" id="GO:0006814">
    <property type="term" value="P:sodium ion transport"/>
    <property type="evidence" value="ECO:0007669"/>
    <property type="project" value="InterPro"/>
</dbReference>
<feature type="domain" description="Pyruvate carboxyltransferase" evidence="4">
    <location>
        <begin position="8"/>
        <end position="268"/>
    </location>
</feature>
<dbReference type="OrthoDB" id="9760256at2"/>
<dbReference type="SUPFAM" id="SSF51569">
    <property type="entry name" value="Aldolase"/>
    <property type="match status" value="1"/>
</dbReference>
<dbReference type="PANTHER" id="PTHR43778:SF2">
    <property type="entry name" value="PYRUVATE CARBOXYLASE, MITOCHONDRIAL"/>
    <property type="match status" value="1"/>
</dbReference>
<dbReference type="PROSITE" id="PS50991">
    <property type="entry name" value="PYR_CT"/>
    <property type="match status" value="1"/>
</dbReference>
<proteinExistence type="predicted"/>
<dbReference type="Pfam" id="PF00364">
    <property type="entry name" value="Biotin_lipoyl"/>
    <property type="match status" value="1"/>
</dbReference>
<name>A0A1B4XFT7_9GAMM</name>
<sequence length="613" mass="67903">MASSSKKVMVTDLVLRDAHQSLLATRMRTEDMLPICDKLDKVGYWSLEAWGGATFDTCLRFLKEDPWERLRKLKQALPKTPLQMLLRGQNLLGYRHYSDDVVEAFVKKSAECGVDVFRIFDAMNDMRNIEVSVKAVLKAGKHAQGAICYTTSPVHTIEHFVEIAREMEKMGCQTIAIKDMAGLITPARTVELYQALSKAVKVPLAFHSHTTVGVANICMYLAVEHGARHIDTAISSLSWGTSHSPTESMVVALRETPYDTGLNLEQLQEIGFYFREVRKKYHQFESEYAEIDTRVQVSQVPGGMISNLSNQLKEQGALNRMNEVLAEIPRVREDLGFPPLVTPTSQIVGTQAVLNVLTGKRYKSITNEVKLYLQGRYGKAPGKINETVRSMAIGNEEVITCRPADKLKPEMHRLRDEIGELARSEEDVLTYAMFPEIGRKFLEERAAGTLKPEELKPPKSAEATALPAYAPTDFNVTMHGETYHIRVTGAGHKSEEQRPFFVSVDGVPEQILIETLTETVPTEAGMVDTRRASRGSKRPKASKEGHVTSSMPGTIVDILVKAGVKVKAGDPVLVVEAMKMENEVPAPVAGTVKAVNVTKGDSVNPDEALVEIE</sequence>
<dbReference type="InterPro" id="IPR000891">
    <property type="entry name" value="PYR_CT"/>
</dbReference>
<keyword evidence="1" id="KW-0092">Biotin</keyword>
<dbReference type="SUPFAM" id="SSF89000">
    <property type="entry name" value="post-HMGL domain-like"/>
    <property type="match status" value="1"/>
</dbReference>
<keyword evidence="6" id="KW-1185">Reference proteome</keyword>
<dbReference type="CDD" id="cd06850">
    <property type="entry name" value="biotinyl_domain"/>
    <property type="match status" value="1"/>
</dbReference>
<dbReference type="EMBL" id="AP014879">
    <property type="protein sequence ID" value="BAV33674.1"/>
    <property type="molecule type" value="Genomic_DNA"/>
</dbReference>
<dbReference type="InterPro" id="IPR011053">
    <property type="entry name" value="Single_hybrid_motif"/>
</dbReference>
<evidence type="ECO:0000313" key="6">
    <source>
        <dbReference type="Proteomes" id="UP000243180"/>
    </source>
</evidence>
<gene>
    <name evidence="5" type="ORF">SCL_1363</name>
</gene>
<evidence type="ECO:0000259" key="4">
    <source>
        <dbReference type="PROSITE" id="PS50991"/>
    </source>
</evidence>
<feature type="region of interest" description="Disordered" evidence="2">
    <location>
        <begin position="530"/>
        <end position="549"/>
    </location>
</feature>
<evidence type="ECO:0000256" key="1">
    <source>
        <dbReference type="ARBA" id="ARBA00023267"/>
    </source>
</evidence>
<dbReference type="InterPro" id="IPR013785">
    <property type="entry name" value="Aldolase_TIM"/>
</dbReference>
<dbReference type="InterPro" id="IPR005776">
    <property type="entry name" value="OadA"/>
</dbReference>
<dbReference type="GO" id="GO:0004736">
    <property type="term" value="F:pyruvate carboxylase activity"/>
    <property type="evidence" value="ECO:0007669"/>
    <property type="project" value="UniProtKB-ARBA"/>
</dbReference>